<proteinExistence type="predicted"/>
<protein>
    <submittedName>
        <fullName evidence="2">DUF262 domain-containing protein</fullName>
    </submittedName>
</protein>
<evidence type="ECO:0000259" key="1">
    <source>
        <dbReference type="Pfam" id="PF03235"/>
    </source>
</evidence>
<accession>A0ABU7WLQ8</accession>
<dbReference type="Proteomes" id="UP001348265">
    <property type="component" value="Unassembled WGS sequence"/>
</dbReference>
<evidence type="ECO:0000313" key="3">
    <source>
        <dbReference type="Proteomes" id="UP001348265"/>
    </source>
</evidence>
<sequence>MVDTDQGRVAFKDPRPTVERISQLAQRVLTGDILLPKFQRDFVWPREKVLDLLDSIARNYPIGSILLWQSRQELASERTIGGLAIADRKPDYPVNYLLDGQQRLSTVCGALHWKPNGDPDSIWNIAFDIQTGEFIHLHTLDDPPLTQIPMRLLSDPANFFRRVSVIEDDAARAVADRLFNRFQDYMIAAVTLGDMSIDDIAPIFERVNSKGTPLTIVDLMRAATWDPAFDLRDAIDGILGSLATRNYNSIDRKTILRSVAAGSGYGFAVDDIDKLRNKSVDELREVIHEVTEAAKKSVDFLTAHIRAPRPQTLPYANQFAVLTEIFRRVPTPSSNQFAELEHWFWRTTLSSYFGGWNTGQMSSDWRAIKEFAEAPPGASLDVRASLPRKDIWKISQFRANSAVSKMLALMLSYAGPVDLLTGQRLDVGKSLSWSNDKEYHHFFPRDFLKRGDFSKGRANAVGNIVLLSSASNIKISNSAPSHYLSRLIDADGRESVASRLGTLLISEEAFECALVDDYAGFLEARSTTLHERALRLVGEGMAEEHDNDAPVGEVSVDDAVNLEAEAIPGL</sequence>
<gene>
    <name evidence="2" type="ORF">RB636_04455</name>
</gene>
<feature type="domain" description="GmrSD restriction endonucleases N-terminal" evidence="1">
    <location>
        <begin position="23"/>
        <end position="223"/>
    </location>
</feature>
<dbReference type="PANTHER" id="PTHR37292:SF2">
    <property type="entry name" value="DUF262 DOMAIN-CONTAINING PROTEIN"/>
    <property type="match status" value="1"/>
</dbReference>
<dbReference type="InterPro" id="IPR004919">
    <property type="entry name" value="GmrSD_N"/>
</dbReference>
<dbReference type="RefSeq" id="WP_331785447.1">
    <property type="nucleotide sequence ID" value="NZ_JAVFKM010000002.1"/>
</dbReference>
<comment type="caution">
    <text evidence="2">The sequence shown here is derived from an EMBL/GenBank/DDBJ whole genome shotgun (WGS) entry which is preliminary data.</text>
</comment>
<dbReference type="EMBL" id="JAVFKM010000002">
    <property type="protein sequence ID" value="MEF3112452.1"/>
    <property type="molecule type" value="Genomic_DNA"/>
</dbReference>
<name>A0ABU7WLQ8_9ACTN</name>
<evidence type="ECO:0000313" key="2">
    <source>
        <dbReference type="EMBL" id="MEF3112452.1"/>
    </source>
</evidence>
<reference evidence="2 3" key="1">
    <citation type="submission" date="2023-08" db="EMBL/GenBank/DDBJ databases">
        <authorList>
            <person name="Sharma P."/>
            <person name="Verma V."/>
            <person name="Mohan M.K."/>
            <person name="Dubey A.K."/>
        </authorList>
    </citation>
    <scope>NUCLEOTIDE SEQUENCE [LARGE SCALE GENOMIC DNA]</scope>
    <source>
        <strain evidence="2 3">ADP4</strain>
    </source>
</reference>
<keyword evidence="3" id="KW-1185">Reference proteome</keyword>
<dbReference type="Pfam" id="PF03235">
    <property type="entry name" value="GmrSD_N"/>
    <property type="match status" value="1"/>
</dbReference>
<organism evidence="2 3">
    <name type="scientific">Streptomyces chrestomyceticus</name>
    <dbReference type="NCBI Taxonomy" id="68185"/>
    <lineage>
        <taxon>Bacteria</taxon>
        <taxon>Bacillati</taxon>
        <taxon>Actinomycetota</taxon>
        <taxon>Actinomycetes</taxon>
        <taxon>Kitasatosporales</taxon>
        <taxon>Streptomycetaceae</taxon>
        <taxon>Streptomyces</taxon>
    </lineage>
</organism>
<dbReference type="PANTHER" id="PTHR37292">
    <property type="entry name" value="VNG6097C"/>
    <property type="match status" value="1"/>
</dbReference>